<dbReference type="EMBL" id="KZ678141">
    <property type="protein sequence ID" value="PSN62757.1"/>
    <property type="molecule type" value="Genomic_DNA"/>
</dbReference>
<evidence type="ECO:0000256" key="1">
    <source>
        <dbReference type="SAM" id="MobiDB-lite"/>
    </source>
</evidence>
<dbReference type="Proteomes" id="UP000240883">
    <property type="component" value="Unassembled WGS sequence"/>
</dbReference>
<name>A0A2T2NBF1_CORCC</name>
<evidence type="ECO:0000313" key="2">
    <source>
        <dbReference type="EMBL" id="PSN62757.1"/>
    </source>
</evidence>
<proteinExistence type="predicted"/>
<dbReference type="AlphaFoldDB" id="A0A2T2NBF1"/>
<organism evidence="2 3">
    <name type="scientific">Corynespora cassiicola Philippines</name>
    <dbReference type="NCBI Taxonomy" id="1448308"/>
    <lineage>
        <taxon>Eukaryota</taxon>
        <taxon>Fungi</taxon>
        <taxon>Dikarya</taxon>
        <taxon>Ascomycota</taxon>
        <taxon>Pezizomycotina</taxon>
        <taxon>Dothideomycetes</taxon>
        <taxon>Pleosporomycetidae</taxon>
        <taxon>Pleosporales</taxon>
        <taxon>Corynesporascaceae</taxon>
        <taxon>Corynespora</taxon>
    </lineage>
</organism>
<evidence type="ECO:0000313" key="3">
    <source>
        <dbReference type="Proteomes" id="UP000240883"/>
    </source>
</evidence>
<protein>
    <submittedName>
        <fullName evidence="2">Uncharacterized protein</fullName>
    </submittedName>
</protein>
<sequence>MSISSYPCNERNSHIILSPFCIVLTFPNDICDLLYIITNQSIGDLYVARPKRPQSRTHHLRPTIETVASTLKPLSPPQTVHSTTPSHSYVRINN</sequence>
<keyword evidence="3" id="KW-1185">Reference proteome</keyword>
<accession>A0A2T2NBF1</accession>
<reference evidence="2 3" key="1">
    <citation type="journal article" date="2018" name="Front. Microbiol.">
        <title>Genome-Wide Analysis of Corynespora cassiicola Leaf Fall Disease Putative Effectors.</title>
        <authorList>
            <person name="Lopez D."/>
            <person name="Ribeiro S."/>
            <person name="Label P."/>
            <person name="Fumanal B."/>
            <person name="Venisse J.S."/>
            <person name="Kohler A."/>
            <person name="de Oliveira R.R."/>
            <person name="Labutti K."/>
            <person name="Lipzen A."/>
            <person name="Lail K."/>
            <person name="Bauer D."/>
            <person name="Ohm R.A."/>
            <person name="Barry K.W."/>
            <person name="Spatafora J."/>
            <person name="Grigoriev I.V."/>
            <person name="Martin F.M."/>
            <person name="Pujade-Renaud V."/>
        </authorList>
    </citation>
    <scope>NUCLEOTIDE SEQUENCE [LARGE SCALE GENOMIC DNA]</scope>
    <source>
        <strain evidence="2 3">Philippines</strain>
    </source>
</reference>
<feature type="compositionally biased region" description="Polar residues" evidence="1">
    <location>
        <begin position="77"/>
        <end position="94"/>
    </location>
</feature>
<gene>
    <name evidence="2" type="ORF">BS50DRAFT_128493</name>
</gene>
<feature type="region of interest" description="Disordered" evidence="1">
    <location>
        <begin position="73"/>
        <end position="94"/>
    </location>
</feature>